<dbReference type="InterPro" id="IPR007359">
    <property type="entry name" value="SigmaE_reg_RseC_MucC"/>
</dbReference>
<reference evidence="1 2" key="1">
    <citation type="submission" date="2017-07" db="EMBL/GenBank/DDBJ databases">
        <title>Recovery of genomes from metagenomes via a dereplication, aggregation, and scoring strategy.</title>
        <authorList>
            <person name="Sieber C.M."/>
            <person name="Probst A.J."/>
            <person name="Sharrar A."/>
            <person name="Thomas B.C."/>
            <person name="Hess M."/>
            <person name="Tringe S.G."/>
            <person name="Banfield J.F."/>
        </authorList>
    </citation>
    <scope>NUCLEOTIDE SEQUENCE [LARGE SCALE GENOMIC DNA]</scope>
    <source>
        <strain evidence="1">JGI_Cruoil_03_44_89</strain>
    </source>
</reference>
<dbReference type="PANTHER" id="PTHR35867:SF1">
    <property type="entry name" value="PROTEIN RSEC"/>
    <property type="match status" value="1"/>
</dbReference>
<dbReference type="EMBL" id="NOZQ01000070">
    <property type="protein sequence ID" value="OYD16352.1"/>
    <property type="molecule type" value="Genomic_DNA"/>
</dbReference>
<dbReference type="AlphaFoldDB" id="A0A235BVT6"/>
<dbReference type="Pfam" id="PF04246">
    <property type="entry name" value="RseC_MucC"/>
    <property type="match status" value="1"/>
</dbReference>
<gene>
    <name evidence="1" type="ORF">CH333_03565</name>
</gene>
<name>A0A235BVT6_UNCW3</name>
<evidence type="ECO:0000313" key="1">
    <source>
        <dbReference type="EMBL" id="OYD16352.1"/>
    </source>
</evidence>
<evidence type="ECO:0000313" key="2">
    <source>
        <dbReference type="Proteomes" id="UP000215215"/>
    </source>
</evidence>
<protein>
    <recommendedName>
        <fullName evidence="3">Fis family transcriptional regulator</fullName>
    </recommendedName>
</protein>
<organism evidence="1 2">
    <name type="scientific">candidate division WOR-3 bacterium JGI_Cruoil_03_44_89</name>
    <dbReference type="NCBI Taxonomy" id="1973748"/>
    <lineage>
        <taxon>Bacteria</taxon>
        <taxon>Bacteria division WOR-3</taxon>
    </lineage>
</organism>
<dbReference type="Proteomes" id="UP000215215">
    <property type="component" value="Unassembled WGS sequence"/>
</dbReference>
<evidence type="ECO:0008006" key="3">
    <source>
        <dbReference type="Google" id="ProtNLM"/>
    </source>
</evidence>
<accession>A0A235BVT6</accession>
<dbReference type="PANTHER" id="PTHR35867">
    <property type="entry name" value="PROTEIN RSEC"/>
    <property type="match status" value="1"/>
</dbReference>
<proteinExistence type="predicted"/>
<sequence>MVKHQIMLENGTVIKTEGTDAFVQAAGDSCKSCAARAFCMGGEKRIVRVENKIGAKEGDKVILMIPKRSFYLSLTLIFIVPIILLCGAFLFFNRLLGEAASGLIGLLLLALWFVILRSIDKRQKNNINLKPKIVKTIDSDEH</sequence>
<comment type="caution">
    <text evidence="1">The sequence shown here is derived from an EMBL/GenBank/DDBJ whole genome shotgun (WGS) entry which is preliminary data.</text>
</comment>